<dbReference type="PANTHER" id="PTHR30614:SF41">
    <property type="entry name" value="INNER MEMBRANE AMINO-ACID ABC TRANSPORTER PERMEASE PROTEIN YHDY"/>
    <property type="match status" value="1"/>
</dbReference>
<dbReference type="KEGG" id="ccun:CCUN_0559"/>
<dbReference type="InterPro" id="IPR000515">
    <property type="entry name" value="MetI-like"/>
</dbReference>
<keyword evidence="3 8" id="KW-0813">Transport</keyword>
<dbReference type="GO" id="GO:0022857">
    <property type="term" value="F:transmembrane transporter activity"/>
    <property type="evidence" value="ECO:0007669"/>
    <property type="project" value="InterPro"/>
</dbReference>
<proteinExistence type="inferred from homology"/>
<dbReference type="InterPro" id="IPR010065">
    <property type="entry name" value="AA_ABC_transptr_permease_3TM"/>
</dbReference>
<comment type="subcellular location">
    <subcellularLocation>
        <location evidence="1">Cell inner membrane</location>
        <topology evidence="1">Multi-pass membrane protein</topology>
    </subcellularLocation>
    <subcellularLocation>
        <location evidence="8">Cell membrane</location>
        <topology evidence="8">Multi-pass membrane protein</topology>
    </subcellularLocation>
</comment>
<dbReference type="SUPFAM" id="SSF161098">
    <property type="entry name" value="MetI-like"/>
    <property type="match status" value="1"/>
</dbReference>
<dbReference type="GO" id="GO:0006865">
    <property type="term" value="P:amino acid transport"/>
    <property type="evidence" value="ECO:0007669"/>
    <property type="project" value="TreeGrafter"/>
</dbReference>
<evidence type="ECO:0000256" key="1">
    <source>
        <dbReference type="ARBA" id="ARBA00004429"/>
    </source>
</evidence>
<dbReference type="Pfam" id="PF00528">
    <property type="entry name" value="BPD_transp_1"/>
    <property type="match status" value="1"/>
</dbReference>
<dbReference type="NCBIfam" id="TIGR01726">
    <property type="entry name" value="HEQRo_perm_3TM"/>
    <property type="match status" value="1"/>
</dbReference>
<keyword evidence="7 8" id="KW-0472">Membrane</keyword>
<gene>
    <name evidence="10" type="ORF">CCUN_0559</name>
</gene>
<feature type="domain" description="ABC transmembrane type-1" evidence="9">
    <location>
        <begin position="17"/>
        <end position="208"/>
    </location>
</feature>
<protein>
    <submittedName>
        <fullName evidence="10">Aspartate/glutamate ABC transporter, permease protein</fullName>
    </submittedName>
</protein>
<dbReference type="AlphaFoldDB" id="A0A1W6BVV8"/>
<evidence type="ECO:0000256" key="4">
    <source>
        <dbReference type="ARBA" id="ARBA00022475"/>
    </source>
</evidence>
<accession>A0A1W6BVV8</accession>
<dbReference type="Proteomes" id="UP000192902">
    <property type="component" value="Chromosome"/>
</dbReference>
<evidence type="ECO:0000256" key="2">
    <source>
        <dbReference type="ARBA" id="ARBA00010072"/>
    </source>
</evidence>
<comment type="similarity">
    <text evidence="2">Belongs to the binding-protein-dependent transport system permease family. HisMQ subfamily.</text>
</comment>
<keyword evidence="4" id="KW-1003">Cell membrane</keyword>
<dbReference type="GO" id="GO:0043190">
    <property type="term" value="C:ATP-binding cassette (ABC) transporter complex"/>
    <property type="evidence" value="ECO:0007669"/>
    <property type="project" value="InterPro"/>
</dbReference>
<dbReference type="InterPro" id="IPR043429">
    <property type="entry name" value="ArtM/GltK/GlnP/TcyL/YhdX-like"/>
</dbReference>
<evidence type="ECO:0000256" key="3">
    <source>
        <dbReference type="ARBA" id="ARBA00022448"/>
    </source>
</evidence>
<evidence type="ECO:0000256" key="6">
    <source>
        <dbReference type="ARBA" id="ARBA00022989"/>
    </source>
</evidence>
<organism evidence="10 11">
    <name type="scientific">Campylobacter cuniculorum DSM 23162 = LMG 24588</name>
    <dbReference type="NCBI Taxonomy" id="1121267"/>
    <lineage>
        <taxon>Bacteria</taxon>
        <taxon>Pseudomonadati</taxon>
        <taxon>Campylobacterota</taxon>
        <taxon>Epsilonproteobacteria</taxon>
        <taxon>Campylobacterales</taxon>
        <taxon>Campylobacteraceae</taxon>
        <taxon>Campylobacter</taxon>
    </lineage>
</organism>
<dbReference type="RefSeq" id="WP_027306351.1">
    <property type="nucleotide sequence ID" value="NZ_CP020867.1"/>
</dbReference>
<keyword evidence="5 8" id="KW-0812">Transmembrane</keyword>
<dbReference type="STRING" id="1121267.CCUN_0559"/>
<sequence length="219" mass="24573">MQNVFNAQNLDFLLLGLILTLKIALATCIISMIFGTFLAITRNFGGRISRFLASAYVDIFRNTPLLLWMLAACFVLPVFFGQFSQAFWGTIGFSLYTSSVMAEIIRGSLNSIPKGQFEAAYSQGFSKFFTLFYIILPQTFRRAIPALLSQIITTIKDTSFLAGLQIAELTYQSKILLAQLKSFEEILVMIALVAGIYFVICFSLSMLVRYYAKKTAYVV</sequence>
<evidence type="ECO:0000256" key="7">
    <source>
        <dbReference type="ARBA" id="ARBA00023136"/>
    </source>
</evidence>
<dbReference type="EMBL" id="CP020867">
    <property type="protein sequence ID" value="ARJ56195.1"/>
    <property type="molecule type" value="Genomic_DNA"/>
</dbReference>
<evidence type="ECO:0000313" key="10">
    <source>
        <dbReference type="EMBL" id="ARJ56195.1"/>
    </source>
</evidence>
<dbReference type="Gene3D" id="1.10.3720.10">
    <property type="entry name" value="MetI-like"/>
    <property type="match status" value="1"/>
</dbReference>
<dbReference type="PROSITE" id="PS50928">
    <property type="entry name" value="ABC_TM1"/>
    <property type="match status" value="1"/>
</dbReference>
<dbReference type="eggNOG" id="COG0765">
    <property type="taxonomic scope" value="Bacteria"/>
</dbReference>
<dbReference type="CDD" id="cd06261">
    <property type="entry name" value="TM_PBP2"/>
    <property type="match status" value="1"/>
</dbReference>
<keyword evidence="6 8" id="KW-1133">Transmembrane helix</keyword>
<evidence type="ECO:0000256" key="5">
    <source>
        <dbReference type="ARBA" id="ARBA00022692"/>
    </source>
</evidence>
<reference evidence="10 11" key="1">
    <citation type="submission" date="2017-04" db="EMBL/GenBank/DDBJ databases">
        <title>Complete genome sequence of the Campylobacter cuniculorum type strain LMG24588.</title>
        <authorList>
            <person name="Miller W.G."/>
            <person name="Yee E."/>
            <person name="Revez J."/>
            <person name="Bono J.L."/>
            <person name="Rossi M."/>
        </authorList>
    </citation>
    <scope>NUCLEOTIDE SEQUENCE [LARGE SCALE GENOMIC DNA]</scope>
    <source>
        <strain evidence="10 11">LMG 24588</strain>
    </source>
</reference>
<dbReference type="InterPro" id="IPR035906">
    <property type="entry name" value="MetI-like_sf"/>
</dbReference>
<feature type="transmembrane region" description="Helical" evidence="8">
    <location>
        <begin position="59"/>
        <end position="80"/>
    </location>
</feature>
<dbReference type="OrthoDB" id="5470298at2"/>
<evidence type="ECO:0000313" key="11">
    <source>
        <dbReference type="Proteomes" id="UP000192902"/>
    </source>
</evidence>
<name>A0A1W6BVV8_9BACT</name>
<dbReference type="PANTHER" id="PTHR30614">
    <property type="entry name" value="MEMBRANE COMPONENT OF AMINO ACID ABC TRANSPORTER"/>
    <property type="match status" value="1"/>
</dbReference>
<evidence type="ECO:0000259" key="9">
    <source>
        <dbReference type="PROSITE" id="PS50928"/>
    </source>
</evidence>
<feature type="transmembrane region" description="Helical" evidence="8">
    <location>
        <begin position="12"/>
        <end position="38"/>
    </location>
</feature>
<evidence type="ECO:0000256" key="8">
    <source>
        <dbReference type="RuleBase" id="RU363032"/>
    </source>
</evidence>
<feature type="transmembrane region" description="Helical" evidence="8">
    <location>
        <begin position="186"/>
        <end position="208"/>
    </location>
</feature>